<proteinExistence type="predicted"/>
<dbReference type="KEGG" id="afy:BW247_03450"/>
<reference evidence="1 2" key="1">
    <citation type="submission" date="2017-01" db="EMBL/GenBank/DDBJ databases">
        <title>Draft sequence of Acidihalobacter ferrooxidans strain DSM 14175 (strain V8).</title>
        <authorList>
            <person name="Khaleque H.N."/>
            <person name="Ramsay J.P."/>
            <person name="Murphy R.J.T."/>
            <person name="Kaksonen A.H."/>
            <person name="Boxall N.J."/>
            <person name="Watkin E.L.J."/>
        </authorList>
    </citation>
    <scope>NUCLEOTIDE SEQUENCE [LARGE SCALE GENOMIC DNA]</scope>
    <source>
        <strain evidence="1 2">V8</strain>
    </source>
</reference>
<accession>A0A1P8UEJ9</accession>
<evidence type="ECO:0000313" key="1">
    <source>
        <dbReference type="EMBL" id="APZ42261.1"/>
    </source>
</evidence>
<organism evidence="1 2">
    <name type="scientific">Acidihalobacter ferrooxydans</name>
    <dbReference type="NCBI Taxonomy" id="1765967"/>
    <lineage>
        <taxon>Bacteria</taxon>
        <taxon>Pseudomonadati</taxon>
        <taxon>Pseudomonadota</taxon>
        <taxon>Gammaproteobacteria</taxon>
        <taxon>Chromatiales</taxon>
        <taxon>Ectothiorhodospiraceae</taxon>
        <taxon>Acidihalobacter</taxon>
    </lineage>
</organism>
<sequence>MIANTCRHAAALLSRSREESLGVFERVSLYVHLMVCPNCRTYSRQLHWIDQALAEAYRKTPVVLSIEARLRIAQALSQPGRGEPRDSE</sequence>
<dbReference type="EMBL" id="CP019434">
    <property type="protein sequence ID" value="APZ42261.1"/>
    <property type="molecule type" value="Genomic_DNA"/>
</dbReference>
<keyword evidence="2" id="KW-1185">Reference proteome</keyword>
<dbReference type="RefSeq" id="WP_076835756.1">
    <property type="nucleotide sequence ID" value="NZ_CP019434.1"/>
</dbReference>
<evidence type="ECO:0008006" key="3">
    <source>
        <dbReference type="Google" id="ProtNLM"/>
    </source>
</evidence>
<dbReference type="AlphaFoldDB" id="A0A1P8UEJ9"/>
<dbReference type="Proteomes" id="UP000243807">
    <property type="component" value="Chromosome"/>
</dbReference>
<name>A0A1P8UEJ9_9GAMM</name>
<gene>
    <name evidence="1" type="ORF">BW247_03450</name>
</gene>
<dbReference type="OrthoDB" id="8374021at2"/>
<protein>
    <recommendedName>
        <fullName evidence="3">Zinc-finger domain-containing protein</fullName>
    </recommendedName>
</protein>
<evidence type="ECO:0000313" key="2">
    <source>
        <dbReference type="Proteomes" id="UP000243807"/>
    </source>
</evidence>